<comment type="caution">
    <text evidence="1">The sequence shown here is derived from an EMBL/GenBank/DDBJ whole genome shotgun (WGS) entry which is preliminary data.</text>
</comment>
<sequence>MPGFEDVLKADLSGLARAAADWTAMAGAYEAVQHRMEREVLPVTGGSLWVGPTAAAADLHLRPTRQQTVDAQTEARAVASIIADAHDDFASAQERLRRTVRAAEADGMRVTGTGAVVFDLGGLDPALRADYRHDADQQRERAAAAGRWARQIEGCLEEATAADRRAALRLRRAAKVGDPVNTFNGRALGGGDAADAARAAELARRLADGGRLGPEELAELGDLMKADSGRPEFGRTLLTALGPTGLLRLADELDLRINARGGPLRAEYDALRTSLADTVAGATRDPASGFYRDFRAGLREAGLRSVNEHRPGGGAEPVSGYQALATLLRHGGAGYGKEFLNDLGTDLLDAERSGRSRPAHQFNGPRPDLVHDPVDGVLGLMGRNPEAAALFLDPQSPGAGDRLAYLLRGRTWPSMSATTLYGPPVADPHTHRSGLAAALEAAATGDVAGGTGRHGGPHTPAQARVLQGVVDALDADGRGAEIHQDLRGPLAGALADYAQDTHRILSEHVGTAAHAGAWEDGGAGRLGGSSDHLVRVLRGVAEEPEAYAALYRAERAEAARTVAALPPDPGAEDADRALAGQRVGTALGAYDAVRASVLLDGKDDRMAWADRTGALVSTLGGTAAGFVPEGGELAAALAEHGAGAWAEHVKEEAQHRGNLDASDHHTAGLTESRRMVLEWGRLHGYGPDAPLVDRVSAAMDTGHDTGYHNAAVALGRNGQK</sequence>
<keyword evidence="2" id="KW-1185">Reference proteome</keyword>
<evidence type="ECO:0008006" key="3">
    <source>
        <dbReference type="Google" id="ProtNLM"/>
    </source>
</evidence>
<evidence type="ECO:0000313" key="1">
    <source>
        <dbReference type="EMBL" id="MFC5886645.1"/>
    </source>
</evidence>
<dbReference type="RefSeq" id="WP_313766049.1">
    <property type="nucleotide sequence ID" value="NZ_BAAAVH010000012.1"/>
</dbReference>
<protein>
    <recommendedName>
        <fullName evidence="3">PE-PGRS family protein</fullName>
    </recommendedName>
</protein>
<proteinExistence type="predicted"/>
<evidence type="ECO:0000313" key="2">
    <source>
        <dbReference type="Proteomes" id="UP001596067"/>
    </source>
</evidence>
<reference evidence="2" key="1">
    <citation type="journal article" date="2019" name="Int. J. Syst. Evol. Microbiol.">
        <title>The Global Catalogue of Microorganisms (GCM) 10K type strain sequencing project: providing services to taxonomists for standard genome sequencing and annotation.</title>
        <authorList>
            <consortium name="The Broad Institute Genomics Platform"/>
            <consortium name="The Broad Institute Genome Sequencing Center for Infectious Disease"/>
            <person name="Wu L."/>
            <person name="Ma J."/>
        </authorList>
    </citation>
    <scope>NUCLEOTIDE SEQUENCE [LARGE SCALE GENOMIC DNA]</scope>
    <source>
        <strain evidence="2">CGMCC 4.1469</strain>
    </source>
</reference>
<gene>
    <name evidence="1" type="ORF">ACFP0N_16905</name>
</gene>
<organism evidence="1 2">
    <name type="scientific">Kitasatospora aburaviensis</name>
    <dbReference type="NCBI Taxonomy" id="67265"/>
    <lineage>
        <taxon>Bacteria</taxon>
        <taxon>Bacillati</taxon>
        <taxon>Actinomycetota</taxon>
        <taxon>Actinomycetes</taxon>
        <taxon>Kitasatosporales</taxon>
        <taxon>Streptomycetaceae</taxon>
        <taxon>Kitasatospora</taxon>
    </lineage>
</organism>
<dbReference type="EMBL" id="JBHSOD010000019">
    <property type="protein sequence ID" value="MFC5886645.1"/>
    <property type="molecule type" value="Genomic_DNA"/>
</dbReference>
<accession>A0ABW1EYF7</accession>
<dbReference type="Proteomes" id="UP001596067">
    <property type="component" value="Unassembled WGS sequence"/>
</dbReference>
<name>A0ABW1EYF7_9ACTN</name>